<dbReference type="PANTHER" id="PTHR23155:SF955">
    <property type="entry name" value="AAA+ ATPASE DOMAIN-CONTAINING PROTEIN"/>
    <property type="match status" value="1"/>
</dbReference>
<evidence type="ECO:0000256" key="2">
    <source>
        <dbReference type="ARBA" id="ARBA00022741"/>
    </source>
</evidence>
<feature type="transmembrane region" description="Helical" evidence="4">
    <location>
        <begin position="12"/>
        <end position="35"/>
    </location>
</feature>
<feature type="domain" description="Disease resistance protein winged helix" evidence="7">
    <location>
        <begin position="699"/>
        <end position="771"/>
    </location>
</feature>
<reference evidence="9" key="1">
    <citation type="journal article" date="2023" name="Science">
        <title>Elucidation of the pathway for biosynthesis of saponin adjuvants from the soapbark tree.</title>
        <authorList>
            <person name="Reed J."/>
            <person name="Orme A."/>
            <person name="El-Demerdash A."/>
            <person name="Owen C."/>
            <person name="Martin L.B.B."/>
            <person name="Misra R.C."/>
            <person name="Kikuchi S."/>
            <person name="Rejzek M."/>
            <person name="Martin A.C."/>
            <person name="Harkess A."/>
            <person name="Leebens-Mack J."/>
            <person name="Louveau T."/>
            <person name="Stephenson M.J."/>
            <person name="Osbourn A."/>
        </authorList>
    </citation>
    <scope>NUCLEOTIDE SEQUENCE</scope>
    <source>
        <strain evidence="9">S10</strain>
    </source>
</reference>
<dbReference type="SUPFAM" id="SSF52058">
    <property type="entry name" value="L domain-like"/>
    <property type="match status" value="1"/>
</dbReference>
<keyword evidence="4" id="KW-0812">Transmembrane</keyword>
<accession>A0AAD7PQC9</accession>
<dbReference type="PRINTS" id="PR00364">
    <property type="entry name" value="DISEASERSIST"/>
</dbReference>
<dbReference type="InterPro" id="IPR036388">
    <property type="entry name" value="WH-like_DNA-bd_sf"/>
</dbReference>
<dbReference type="KEGG" id="qsa:O6P43_018401"/>
<evidence type="ECO:0000259" key="7">
    <source>
        <dbReference type="Pfam" id="PF23559"/>
    </source>
</evidence>
<evidence type="ECO:0000256" key="4">
    <source>
        <dbReference type="SAM" id="Phobius"/>
    </source>
</evidence>
<dbReference type="PANTHER" id="PTHR23155">
    <property type="entry name" value="DISEASE RESISTANCE PROTEIN RP"/>
    <property type="match status" value="1"/>
</dbReference>
<evidence type="ECO:0000256" key="3">
    <source>
        <dbReference type="ARBA" id="ARBA00022821"/>
    </source>
</evidence>
<dbReference type="Proteomes" id="UP001163823">
    <property type="component" value="Chromosome 7"/>
</dbReference>
<gene>
    <name evidence="9" type="ORF">O6P43_018401</name>
</gene>
<keyword evidence="4" id="KW-0472">Membrane</keyword>
<dbReference type="AlphaFoldDB" id="A0AAD7PQC9"/>
<comment type="caution">
    <text evidence="9">The sequence shown here is derived from an EMBL/GenBank/DDBJ whole genome shotgun (WGS) entry which is preliminary data.</text>
</comment>
<dbReference type="InterPro" id="IPR055414">
    <property type="entry name" value="LRR_R13L4/SHOC2-like"/>
</dbReference>
<keyword evidence="3" id="KW-0611">Plant defense</keyword>
<dbReference type="InterPro" id="IPR058922">
    <property type="entry name" value="WHD_DRP"/>
</dbReference>
<dbReference type="InterPro" id="IPR027417">
    <property type="entry name" value="P-loop_NTPase"/>
</dbReference>
<dbReference type="EMBL" id="JARAOO010000007">
    <property type="protein sequence ID" value="KAJ7963283.1"/>
    <property type="molecule type" value="Genomic_DNA"/>
</dbReference>
<dbReference type="Pfam" id="PF18052">
    <property type="entry name" value="Rx_N"/>
    <property type="match status" value="1"/>
</dbReference>
<keyword evidence="10" id="KW-1185">Reference proteome</keyword>
<sequence length="1190" mass="137658">MASNIFLAVCNVLGMLWAIYLILVIESYAFFYWLADNINWLDKESRLLDALKCDIDEAIKSGDLLESKARQFWDSDVSPAGITLQLNEEEKKWVNKLTNLVRYSKRHVATFYNLNGDVLVFNKLISLFDLVRQIRQTNDDISKHLSDSKLRDGIYQSLEKSRSKIISLQDRSIITRKNKTVSVQQSGLTTKSNNLMTKKKDLIFGMEEEMESIKLLILLQAFLKDLHGLQLESQTEKIWVEQANEIIRNAECAIDTFTRRTANQVRWISNFFMWFARHKLRKELKYIQTAFVDLLNRKKIFGCKFISRDLSESVRQPRQQQTFTFQDIDDAVISSAVRNIRNQLPQVPPTWKQVASEVNSICDQLKNIYKEFKDAAAPELLYNSRGVCLEIIRSIAQVSEKYTKAYMKDPGPKHFKEIEQIKLAINRLELIMSECLIEQKELISVVGLKEDKHTLVLQLTGTSEKSSVISIVGIKGTGKTTLAKEIFNHRNIENHFPIRAWVEVPQGNDYAILRSLATQVLTTNEGLHKRENCISKVQDHLKEKPYLLVLDNIHKKDHWDTIKAALPETMNGSRILLTTRYKTVALHAEQSTTVHQLRLRTKEESLMLFKQMVTLQPDVDKQVAKLAKKVLGRCGGLPVSIFSLGYLMSGKDVTIDELSRALERINQDQNQTLWFDTLKERYEDLDETQRNCLSYFRHFPRDFEIPKRRLVAFWVAEGLVKPIGNHSNKSEEYLAEKQLMKLIDQNMIQAVEIKPDGKVKTCRMPSTLRELMFRDNKKKTRSWSLSTSSDQRLACHFDDDDASFNPIHGFDVNSVNVPLQERNPLSILFFDTREGNKPGEDIGNFLLKGIVSGYFNALKILDLERVFRPQLQPKIIRKLVKLTYLGLRWTYLESIPSSIGNLQSLQTLDVKHTCIRTLPRSIWKLEKLRNLYLNQSFRSKFVRQPRGNSLKSLQTLWGVFIDETSPLLQGMERQDRLTNLRRLKLAFQLTQPQQKALTKWIEQLNHLQSLKLRSVDDIGDPEALRLKSLSNLQNLSTLYLLGKLVKPCILETLPQSLTDLTLSASELLHDPMPELQKLRNLKSLCFHSKSYIGNCMVCTTDGFPQLQVLKFWKLEELEEWDVKEKAMKNLIKLEIRSCKKLKVPEGLKHLSSLQKLNLTEMPDTFTTKVMNAKRKIWDDIAHSPEIIYGW</sequence>
<dbReference type="InterPro" id="IPR041118">
    <property type="entry name" value="Rx_N"/>
</dbReference>
<dbReference type="Gene3D" id="3.80.10.10">
    <property type="entry name" value="Ribonuclease Inhibitor"/>
    <property type="match status" value="1"/>
</dbReference>
<evidence type="ECO:0000259" key="6">
    <source>
        <dbReference type="Pfam" id="PF18052"/>
    </source>
</evidence>
<keyword evidence="4" id="KW-1133">Transmembrane helix</keyword>
<dbReference type="SUPFAM" id="SSF52540">
    <property type="entry name" value="P-loop containing nucleoside triphosphate hydrolases"/>
    <property type="match status" value="1"/>
</dbReference>
<dbReference type="Pfam" id="PF00931">
    <property type="entry name" value="NB-ARC"/>
    <property type="match status" value="1"/>
</dbReference>
<feature type="domain" description="Disease resistance R13L4/SHOC-2-like LRR" evidence="8">
    <location>
        <begin position="855"/>
        <end position="1177"/>
    </location>
</feature>
<dbReference type="GO" id="GO:0043531">
    <property type="term" value="F:ADP binding"/>
    <property type="evidence" value="ECO:0007669"/>
    <property type="project" value="InterPro"/>
</dbReference>
<organism evidence="9 10">
    <name type="scientific">Quillaja saponaria</name>
    <name type="common">Soap bark tree</name>
    <dbReference type="NCBI Taxonomy" id="32244"/>
    <lineage>
        <taxon>Eukaryota</taxon>
        <taxon>Viridiplantae</taxon>
        <taxon>Streptophyta</taxon>
        <taxon>Embryophyta</taxon>
        <taxon>Tracheophyta</taxon>
        <taxon>Spermatophyta</taxon>
        <taxon>Magnoliopsida</taxon>
        <taxon>eudicotyledons</taxon>
        <taxon>Gunneridae</taxon>
        <taxon>Pentapetalae</taxon>
        <taxon>rosids</taxon>
        <taxon>fabids</taxon>
        <taxon>Fabales</taxon>
        <taxon>Quillajaceae</taxon>
        <taxon>Quillaja</taxon>
    </lineage>
</organism>
<proteinExistence type="predicted"/>
<evidence type="ECO:0000313" key="9">
    <source>
        <dbReference type="EMBL" id="KAJ7963284.1"/>
    </source>
</evidence>
<protein>
    <submittedName>
        <fullName evidence="9">Disease resistance protein</fullName>
    </submittedName>
</protein>
<dbReference type="Gene3D" id="1.10.10.10">
    <property type="entry name" value="Winged helix-like DNA-binding domain superfamily/Winged helix DNA-binding domain"/>
    <property type="match status" value="1"/>
</dbReference>
<dbReference type="Pfam" id="PF23598">
    <property type="entry name" value="LRR_14"/>
    <property type="match status" value="1"/>
</dbReference>
<evidence type="ECO:0000256" key="1">
    <source>
        <dbReference type="ARBA" id="ARBA00022737"/>
    </source>
</evidence>
<name>A0AAD7PQC9_QUISA</name>
<feature type="domain" description="NB-ARC" evidence="5">
    <location>
        <begin position="458"/>
        <end position="614"/>
    </location>
</feature>
<dbReference type="GO" id="GO:0098542">
    <property type="term" value="P:defense response to other organism"/>
    <property type="evidence" value="ECO:0007669"/>
    <property type="project" value="TreeGrafter"/>
</dbReference>
<evidence type="ECO:0000259" key="5">
    <source>
        <dbReference type="Pfam" id="PF00931"/>
    </source>
</evidence>
<dbReference type="Pfam" id="PF23559">
    <property type="entry name" value="WHD_DRP"/>
    <property type="match status" value="1"/>
</dbReference>
<dbReference type="Gene3D" id="3.40.50.300">
    <property type="entry name" value="P-loop containing nucleotide triphosphate hydrolases"/>
    <property type="match status" value="1"/>
</dbReference>
<dbReference type="InterPro" id="IPR032675">
    <property type="entry name" value="LRR_dom_sf"/>
</dbReference>
<keyword evidence="2" id="KW-0547">Nucleotide-binding</keyword>
<evidence type="ECO:0000313" key="10">
    <source>
        <dbReference type="Proteomes" id="UP001163823"/>
    </source>
</evidence>
<keyword evidence="1" id="KW-0677">Repeat</keyword>
<feature type="domain" description="Disease resistance N-terminal" evidence="6">
    <location>
        <begin position="188"/>
        <end position="264"/>
    </location>
</feature>
<evidence type="ECO:0000259" key="8">
    <source>
        <dbReference type="Pfam" id="PF23598"/>
    </source>
</evidence>
<dbReference type="EMBL" id="JARAOO010000007">
    <property type="protein sequence ID" value="KAJ7963284.1"/>
    <property type="molecule type" value="Genomic_DNA"/>
</dbReference>
<dbReference type="InterPro" id="IPR044974">
    <property type="entry name" value="Disease_R_plants"/>
</dbReference>
<dbReference type="InterPro" id="IPR002182">
    <property type="entry name" value="NB-ARC"/>
</dbReference>